<dbReference type="AlphaFoldDB" id="A0A0C7NPC6"/>
<evidence type="ECO:0000256" key="3">
    <source>
        <dbReference type="ARBA" id="ARBA00010037"/>
    </source>
</evidence>
<sequence>MYEDLKNQLYEAHLNLEKYGLVAYTSGNVSVRVGSHIIIKPSGVPYDKLKPQDMVVINMQGNVVEGDLKPSVDSATHLYLYNNLDDIGSIIHTHSPYASSFALLNQPLPVYSTAHADVFGVEIPVSPYAPVGTEAIGKAVVDVVNQARAVLLSKHGVIVMGKDIQEAIRNAIFLEEVAKTAYFARTMGNPEPLDKEEAKRLFEFHHKSYGQKK</sequence>
<feature type="domain" description="Class II aldolase/adducin N-terminal" evidence="7">
    <location>
        <begin position="7"/>
        <end position="182"/>
    </location>
</feature>
<gene>
    <name evidence="8" type="primary">araD</name>
    <name evidence="8" type="ORF">DTL3_0426</name>
</gene>
<dbReference type="InterPro" id="IPR036409">
    <property type="entry name" value="Aldolase_II/adducin_N_sf"/>
</dbReference>
<keyword evidence="6" id="KW-0862">Zinc</keyword>
<dbReference type="SUPFAM" id="SSF53639">
    <property type="entry name" value="AraD/HMP-PK domain-like"/>
    <property type="match status" value="1"/>
</dbReference>
<evidence type="ECO:0000256" key="4">
    <source>
        <dbReference type="ARBA" id="ARBA00013186"/>
    </source>
</evidence>
<dbReference type="KEGG" id="dtn:DTL3_0426"/>
<dbReference type="GO" id="GO:0008742">
    <property type="term" value="F:L-ribulose-phosphate 4-epimerase activity"/>
    <property type="evidence" value="ECO:0007669"/>
    <property type="project" value="UniProtKB-EC"/>
</dbReference>
<dbReference type="PANTHER" id="PTHR22789">
    <property type="entry name" value="FUCULOSE PHOSPHATE ALDOLASE"/>
    <property type="match status" value="1"/>
</dbReference>
<comment type="cofactor">
    <cofactor evidence="2">
        <name>Zn(2+)</name>
        <dbReference type="ChEBI" id="CHEBI:29105"/>
    </cofactor>
</comment>
<dbReference type="EMBL" id="LN824141">
    <property type="protein sequence ID" value="CEP77752.1"/>
    <property type="molecule type" value="Genomic_DNA"/>
</dbReference>
<dbReference type="Gene3D" id="3.40.225.10">
    <property type="entry name" value="Class II aldolase/adducin N-terminal domain"/>
    <property type="match status" value="1"/>
</dbReference>
<evidence type="ECO:0000256" key="1">
    <source>
        <dbReference type="ARBA" id="ARBA00001726"/>
    </source>
</evidence>
<organism evidence="8 9">
    <name type="scientific">Defluviitoga tunisiensis</name>
    <dbReference type="NCBI Taxonomy" id="1006576"/>
    <lineage>
        <taxon>Bacteria</taxon>
        <taxon>Thermotogati</taxon>
        <taxon>Thermotogota</taxon>
        <taxon>Thermotogae</taxon>
        <taxon>Petrotogales</taxon>
        <taxon>Petrotogaceae</taxon>
        <taxon>Defluviitoga</taxon>
    </lineage>
</organism>
<protein>
    <recommendedName>
        <fullName evidence="4">L-ribulose-5-phosphate 4-epimerase</fullName>
        <ecNumber evidence="4">5.1.3.4</ecNumber>
    </recommendedName>
</protein>
<dbReference type="GO" id="GO:0016832">
    <property type="term" value="F:aldehyde-lyase activity"/>
    <property type="evidence" value="ECO:0007669"/>
    <property type="project" value="TreeGrafter"/>
</dbReference>
<comment type="similarity">
    <text evidence="3">Belongs to the aldolase class II family. AraD/FucA subfamily.</text>
</comment>
<comment type="catalytic activity">
    <reaction evidence="1">
        <text>L-ribulose 5-phosphate = D-xylulose 5-phosphate</text>
        <dbReference type="Rhea" id="RHEA:22368"/>
        <dbReference type="ChEBI" id="CHEBI:57737"/>
        <dbReference type="ChEBI" id="CHEBI:58226"/>
        <dbReference type="EC" id="5.1.3.4"/>
    </reaction>
</comment>
<dbReference type="HOGENOM" id="CLU_006033_3_1_0"/>
<evidence type="ECO:0000259" key="7">
    <source>
        <dbReference type="SMART" id="SM01007"/>
    </source>
</evidence>
<keyword evidence="5" id="KW-0479">Metal-binding</keyword>
<dbReference type="Pfam" id="PF00596">
    <property type="entry name" value="Aldolase_II"/>
    <property type="match status" value="1"/>
</dbReference>
<evidence type="ECO:0000256" key="6">
    <source>
        <dbReference type="ARBA" id="ARBA00022833"/>
    </source>
</evidence>
<dbReference type="InterPro" id="IPR001303">
    <property type="entry name" value="Aldolase_II/adducin_N"/>
</dbReference>
<evidence type="ECO:0000313" key="8">
    <source>
        <dbReference type="EMBL" id="CEP77752.1"/>
    </source>
</evidence>
<evidence type="ECO:0000256" key="5">
    <source>
        <dbReference type="ARBA" id="ARBA00022723"/>
    </source>
</evidence>
<dbReference type="NCBIfam" id="NF005123">
    <property type="entry name" value="PRK06557.1"/>
    <property type="match status" value="1"/>
</dbReference>
<accession>A0A0C7NPC6</accession>
<dbReference type="GO" id="GO:0019323">
    <property type="term" value="P:pentose catabolic process"/>
    <property type="evidence" value="ECO:0007669"/>
    <property type="project" value="TreeGrafter"/>
</dbReference>
<keyword evidence="8" id="KW-0413">Isomerase</keyword>
<evidence type="ECO:0000313" key="9">
    <source>
        <dbReference type="Proteomes" id="UP000032809"/>
    </source>
</evidence>
<evidence type="ECO:0000256" key="2">
    <source>
        <dbReference type="ARBA" id="ARBA00001947"/>
    </source>
</evidence>
<dbReference type="PATRIC" id="fig|1006576.9.peg.420"/>
<reference evidence="9" key="1">
    <citation type="submission" date="2014-11" db="EMBL/GenBank/DDBJ databases">
        <authorList>
            <person name="Wibberg D."/>
        </authorList>
    </citation>
    <scope>NUCLEOTIDE SEQUENCE [LARGE SCALE GENOMIC DNA]</scope>
    <source>
        <strain evidence="9">L3</strain>
    </source>
</reference>
<name>A0A0C7NPC6_DEFTU</name>
<dbReference type="InterPro" id="IPR050197">
    <property type="entry name" value="Aldolase_class_II_sugar_metab"/>
</dbReference>
<dbReference type="PANTHER" id="PTHR22789:SF8">
    <property type="entry name" value="L-RIBULOSE-5-PHOSPHATE 4-EPIMERASE SGBE"/>
    <property type="match status" value="1"/>
</dbReference>
<dbReference type="RefSeq" id="WP_045087319.1">
    <property type="nucleotide sequence ID" value="NZ_LN824141.1"/>
</dbReference>
<dbReference type="STRING" id="1006576.DTL3_0426"/>
<dbReference type="EC" id="5.1.3.4" evidence="4"/>
<dbReference type="GO" id="GO:0005829">
    <property type="term" value="C:cytosol"/>
    <property type="evidence" value="ECO:0007669"/>
    <property type="project" value="TreeGrafter"/>
</dbReference>
<keyword evidence="9" id="KW-1185">Reference proteome</keyword>
<dbReference type="Proteomes" id="UP000032809">
    <property type="component" value="Chromosome I"/>
</dbReference>
<dbReference type="GO" id="GO:0046872">
    <property type="term" value="F:metal ion binding"/>
    <property type="evidence" value="ECO:0007669"/>
    <property type="project" value="UniProtKB-KW"/>
</dbReference>
<proteinExistence type="inferred from homology"/>
<dbReference type="SMART" id="SM01007">
    <property type="entry name" value="Aldolase_II"/>
    <property type="match status" value="1"/>
</dbReference>
<dbReference type="OrthoDB" id="9786287at2"/>